<name>A0A7H0EYM5_9CYAN</name>
<protein>
    <submittedName>
        <fullName evidence="1">Uncharacterized protein</fullName>
    </submittedName>
</protein>
<dbReference type="RefSeq" id="WP_187705631.1">
    <property type="nucleotide sequence ID" value="NZ_CP060822.1"/>
</dbReference>
<sequence length="102" mass="11569">MGIFGGRLRSTPNGRLRSTRTREIVFRKSPPASSQGKNLNVLRGDCITLLVGDRIQGSPCFFSRENFEGVEGRLRSTPFGRSHYTPYEIMDIGLIMKHHYPE</sequence>
<organism evidence="1 2">
    <name type="scientific">Cylindrospermopsis curvispora GIHE-G1</name>
    <dbReference type="NCBI Taxonomy" id="2666332"/>
    <lineage>
        <taxon>Bacteria</taxon>
        <taxon>Bacillati</taxon>
        <taxon>Cyanobacteriota</taxon>
        <taxon>Cyanophyceae</taxon>
        <taxon>Nostocales</taxon>
        <taxon>Aphanizomenonaceae</taxon>
        <taxon>Cylindrospermopsis</taxon>
    </lineage>
</organism>
<reference evidence="1 2" key="1">
    <citation type="submission" date="2020-08" db="EMBL/GenBank/DDBJ databases">
        <title>Complete genome sequence of Raphidiopsis curvispora isolated from drinking water reservoir in South Korea.</title>
        <authorList>
            <person name="Jeong J."/>
        </authorList>
    </citation>
    <scope>NUCLEOTIDE SEQUENCE [LARGE SCALE GENOMIC DNA]</scope>
    <source>
        <strain evidence="1 2">GIHE-G1</strain>
    </source>
</reference>
<dbReference type="Proteomes" id="UP000516013">
    <property type="component" value="Chromosome"/>
</dbReference>
<dbReference type="KEGG" id="ccur:IAR63_13600"/>
<proteinExistence type="predicted"/>
<dbReference type="AlphaFoldDB" id="A0A7H0EYM5"/>
<gene>
    <name evidence="1" type="ORF">IAR63_13600</name>
</gene>
<dbReference type="EMBL" id="CP060822">
    <property type="protein sequence ID" value="QNP28891.1"/>
    <property type="molecule type" value="Genomic_DNA"/>
</dbReference>
<evidence type="ECO:0000313" key="2">
    <source>
        <dbReference type="Proteomes" id="UP000516013"/>
    </source>
</evidence>
<accession>A0A7H0EYM5</accession>
<keyword evidence="2" id="KW-1185">Reference proteome</keyword>
<evidence type="ECO:0000313" key="1">
    <source>
        <dbReference type="EMBL" id="QNP28891.1"/>
    </source>
</evidence>